<feature type="compositionally biased region" description="Polar residues" evidence="1">
    <location>
        <begin position="556"/>
        <end position="581"/>
    </location>
</feature>
<dbReference type="PANTHER" id="PTHR37947">
    <property type="entry name" value="BLL2462 PROTEIN"/>
    <property type="match status" value="1"/>
</dbReference>
<feature type="region of interest" description="Disordered" evidence="1">
    <location>
        <begin position="555"/>
        <end position="603"/>
    </location>
</feature>
<keyword evidence="2" id="KW-0812">Transmembrane</keyword>
<dbReference type="RefSeq" id="WP_166118852.1">
    <property type="nucleotide sequence ID" value="NZ_JAPIUX010000001.1"/>
</dbReference>
<evidence type="ECO:0000256" key="2">
    <source>
        <dbReference type="SAM" id="Phobius"/>
    </source>
</evidence>
<dbReference type="PANTHER" id="PTHR37947:SF1">
    <property type="entry name" value="BLL2462 PROTEIN"/>
    <property type="match status" value="1"/>
</dbReference>
<dbReference type="Proteomes" id="UP001526446">
    <property type="component" value="Unassembled WGS sequence"/>
</dbReference>
<dbReference type="Gene3D" id="3.40.50.880">
    <property type="match status" value="1"/>
</dbReference>
<feature type="transmembrane region" description="Helical" evidence="2">
    <location>
        <begin position="42"/>
        <end position="58"/>
    </location>
</feature>
<gene>
    <name evidence="3" type="ORF">OQ252_01755</name>
</gene>
<sequence>MPHALSRSLGFAPLVPLWVLAALGLLALALCGYALFRRSKGAVFRLAAMLSLLLWLAGPQRLHESWHVLPETALLLVDQSPSMSVGQRAAIARQAASTLAQAHTEGLNLRTVPVRSSGHNGTRLFDALDQAAADIPPDQLAGAVMITDGQVTDIPPGMPDRLRPTTPDGQHLTLPLHILLPARAEETDRQLRILQAPPYAIVGQPASLRVQVDDLGPGTTPGMQADVTLRVNGEEPVVIPVRTGSPQDISLPVPRPGQMLVSLSVSPLEGEVSQINNQSVTRITGIRDRLRVLLISGTPNQGERVWRRLLKADPSVDLIHFTILRPPDKDDGTPLSDLALIAFPVRELFQDKINQFDLIILDGFENRNILPHAYLNNIANFVRKGGGLLLTGGPEFVGPGTLQDTPVGDILPAHVPSEGGMVEQRFRPKLTAEGRRHPVTAALPGAPPPNSVGADTALSIPGQWGPWYRALKPDSTHGQTLMSGPDNAPLLVLDHVDQGRVALLLSDQIWLWSRGEGGGGPQAELLRRISHWLMKEPELEEEQLTAGIAGGELTVTRRSSTGDPHRSVTVTSPSGATTSLRLQPPAEDTGNREDASGLSLGRMPAEQPGIWQVDDGTHKAFAAPVQADPQEFADLRTTATRLNALTTASGGGVFWLGADSEHPTVPALRLTDDSTPHGAGWMGFPHRNAHVVTGRSATPLLPAWVMLVASLGLFFAGWWREGRR</sequence>
<keyword evidence="4" id="KW-1185">Reference proteome</keyword>
<feature type="transmembrane region" description="Helical" evidence="2">
    <location>
        <begin position="701"/>
        <end position="719"/>
    </location>
</feature>
<feature type="transmembrane region" description="Helical" evidence="2">
    <location>
        <begin position="15"/>
        <end position="35"/>
    </location>
</feature>
<evidence type="ECO:0000313" key="3">
    <source>
        <dbReference type="EMBL" id="MCX2560130.1"/>
    </source>
</evidence>
<comment type="caution">
    <text evidence="3">The sequence shown here is derived from an EMBL/GenBank/DDBJ whole genome shotgun (WGS) entry which is preliminary data.</text>
</comment>
<evidence type="ECO:0000313" key="4">
    <source>
        <dbReference type="Proteomes" id="UP001526446"/>
    </source>
</evidence>
<keyword evidence="2" id="KW-1133">Transmembrane helix</keyword>
<dbReference type="SUPFAM" id="SSF52317">
    <property type="entry name" value="Class I glutamine amidotransferase-like"/>
    <property type="match status" value="1"/>
</dbReference>
<evidence type="ECO:0000256" key="1">
    <source>
        <dbReference type="SAM" id="MobiDB-lite"/>
    </source>
</evidence>
<name>A0ABT3Q4B9_9PROT</name>
<proteinExistence type="predicted"/>
<reference evidence="3 4" key="1">
    <citation type="submission" date="2022-11" db="EMBL/GenBank/DDBJ databases">
        <title>Genome sequencing of Acetobacter type strain.</title>
        <authorList>
            <person name="Heo J."/>
            <person name="Lee D."/>
            <person name="Han B.-H."/>
            <person name="Hong S.-B."/>
            <person name="Kwon S.-W."/>
        </authorList>
    </citation>
    <scope>NUCLEOTIDE SEQUENCE [LARGE SCALE GENOMIC DNA]</scope>
    <source>
        <strain evidence="3 4">KACC 21251</strain>
    </source>
</reference>
<accession>A0ABT3Q4B9</accession>
<keyword evidence="2" id="KW-0472">Membrane</keyword>
<dbReference type="EMBL" id="JAPIUX010000001">
    <property type="protein sequence ID" value="MCX2560130.1"/>
    <property type="molecule type" value="Genomic_DNA"/>
</dbReference>
<organism evidence="3 4">
    <name type="scientific">Acetobacter farinalis</name>
    <dbReference type="NCBI Taxonomy" id="1260984"/>
    <lineage>
        <taxon>Bacteria</taxon>
        <taxon>Pseudomonadati</taxon>
        <taxon>Pseudomonadota</taxon>
        <taxon>Alphaproteobacteria</taxon>
        <taxon>Acetobacterales</taxon>
        <taxon>Acetobacteraceae</taxon>
        <taxon>Acetobacter</taxon>
    </lineage>
</organism>
<protein>
    <submittedName>
        <fullName evidence="3">VWA domain-containing protein</fullName>
    </submittedName>
</protein>
<dbReference type="InterPro" id="IPR029062">
    <property type="entry name" value="Class_I_gatase-like"/>
</dbReference>